<accession>A0AAW1WJY3</accession>
<dbReference type="AlphaFoldDB" id="A0AAW1WJY3"/>
<evidence type="ECO:0000313" key="2">
    <source>
        <dbReference type="Proteomes" id="UP001457282"/>
    </source>
</evidence>
<dbReference type="Gene3D" id="2.60.120.560">
    <property type="entry name" value="Exo-inulinase, domain 1"/>
    <property type="match status" value="1"/>
</dbReference>
<sequence length="140" mass="15734">MPSWPIDRYDHLPESFVDCFVLLVFPVHVVRIASLKLFNLTELNSNFKRSSLALQLAQPTFKSGLAYALSFWPQCLCPAPSTVKGGSVHEVLGFTAAQADVQVTFEISDLRKQMCWTQVGLIHIICGAMRLPQLKVWVRT</sequence>
<comment type="caution">
    <text evidence="1">The sequence shown here is derived from an EMBL/GenBank/DDBJ whole genome shotgun (WGS) entry which is preliminary data.</text>
</comment>
<dbReference type="EMBL" id="JBEDUW010000006">
    <property type="protein sequence ID" value="KAK9923642.1"/>
    <property type="molecule type" value="Genomic_DNA"/>
</dbReference>
<organism evidence="1 2">
    <name type="scientific">Rubus argutus</name>
    <name type="common">Southern blackberry</name>
    <dbReference type="NCBI Taxonomy" id="59490"/>
    <lineage>
        <taxon>Eukaryota</taxon>
        <taxon>Viridiplantae</taxon>
        <taxon>Streptophyta</taxon>
        <taxon>Embryophyta</taxon>
        <taxon>Tracheophyta</taxon>
        <taxon>Spermatophyta</taxon>
        <taxon>Magnoliopsida</taxon>
        <taxon>eudicotyledons</taxon>
        <taxon>Gunneridae</taxon>
        <taxon>Pentapetalae</taxon>
        <taxon>rosids</taxon>
        <taxon>fabids</taxon>
        <taxon>Rosales</taxon>
        <taxon>Rosaceae</taxon>
        <taxon>Rosoideae</taxon>
        <taxon>Rosoideae incertae sedis</taxon>
        <taxon>Rubus</taxon>
    </lineage>
</organism>
<proteinExistence type="predicted"/>
<gene>
    <name evidence="1" type="ORF">M0R45_032049</name>
</gene>
<name>A0AAW1WJY3_RUBAR</name>
<keyword evidence="2" id="KW-1185">Reference proteome</keyword>
<reference evidence="1 2" key="1">
    <citation type="journal article" date="2023" name="G3 (Bethesda)">
        <title>A chromosome-length genome assembly and annotation of blackberry (Rubus argutus, cv. 'Hillquist').</title>
        <authorList>
            <person name="Bruna T."/>
            <person name="Aryal R."/>
            <person name="Dudchenko O."/>
            <person name="Sargent D.J."/>
            <person name="Mead D."/>
            <person name="Buti M."/>
            <person name="Cavallini A."/>
            <person name="Hytonen T."/>
            <person name="Andres J."/>
            <person name="Pham M."/>
            <person name="Weisz D."/>
            <person name="Mascagni F."/>
            <person name="Usai G."/>
            <person name="Natali L."/>
            <person name="Bassil N."/>
            <person name="Fernandez G.E."/>
            <person name="Lomsadze A."/>
            <person name="Armour M."/>
            <person name="Olukolu B."/>
            <person name="Poorten T."/>
            <person name="Britton C."/>
            <person name="Davik J."/>
            <person name="Ashrafi H."/>
            <person name="Aiden E.L."/>
            <person name="Borodovsky M."/>
            <person name="Worthington M."/>
        </authorList>
    </citation>
    <scope>NUCLEOTIDE SEQUENCE [LARGE SCALE GENOMIC DNA]</scope>
    <source>
        <strain evidence="1">PI 553951</strain>
    </source>
</reference>
<dbReference type="Proteomes" id="UP001457282">
    <property type="component" value="Unassembled WGS sequence"/>
</dbReference>
<protein>
    <submittedName>
        <fullName evidence="1">Uncharacterized protein</fullName>
    </submittedName>
</protein>
<evidence type="ECO:0000313" key="1">
    <source>
        <dbReference type="EMBL" id="KAK9923642.1"/>
    </source>
</evidence>